<feature type="region of interest" description="Disordered" evidence="1">
    <location>
        <begin position="64"/>
        <end position="99"/>
    </location>
</feature>
<feature type="compositionally biased region" description="Basic and acidic residues" evidence="1">
    <location>
        <begin position="17"/>
        <end position="33"/>
    </location>
</feature>
<feature type="non-terminal residue" evidence="2">
    <location>
        <position position="99"/>
    </location>
</feature>
<name>A0A699X3W1_TANCI</name>
<organism evidence="2">
    <name type="scientific">Tanacetum cinerariifolium</name>
    <name type="common">Dalmatian daisy</name>
    <name type="synonym">Chrysanthemum cinerariifolium</name>
    <dbReference type="NCBI Taxonomy" id="118510"/>
    <lineage>
        <taxon>Eukaryota</taxon>
        <taxon>Viridiplantae</taxon>
        <taxon>Streptophyta</taxon>
        <taxon>Embryophyta</taxon>
        <taxon>Tracheophyta</taxon>
        <taxon>Spermatophyta</taxon>
        <taxon>Magnoliopsida</taxon>
        <taxon>eudicotyledons</taxon>
        <taxon>Gunneridae</taxon>
        <taxon>Pentapetalae</taxon>
        <taxon>asterids</taxon>
        <taxon>campanulids</taxon>
        <taxon>Asterales</taxon>
        <taxon>Asteraceae</taxon>
        <taxon>Asteroideae</taxon>
        <taxon>Anthemideae</taxon>
        <taxon>Anthemidinae</taxon>
        <taxon>Tanacetum</taxon>
    </lineage>
</organism>
<comment type="caution">
    <text evidence="2">The sequence shown here is derived from an EMBL/GenBank/DDBJ whole genome shotgun (WGS) entry which is preliminary data.</text>
</comment>
<sequence length="99" mass="10868">WWPAAVEQPVGVLGGPDHADPGSEDQARSRGDRRYRGDLRRFDLLHADRGQFLRSVHHLHLDAGGADHGVGRDLRGRPDSSSLLFGQGPDGRVATQRLL</sequence>
<dbReference type="AlphaFoldDB" id="A0A699X3W1"/>
<evidence type="ECO:0000313" key="2">
    <source>
        <dbReference type="EMBL" id="GFD53160.1"/>
    </source>
</evidence>
<accession>A0A699X3W1</accession>
<proteinExistence type="predicted"/>
<gene>
    <name evidence="2" type="ORF">Tci_925129</name>
</gene>
<dbReference type="EMBL" id="BKCJ011790800">
    <property type="protein sequence ID" value="GFD53160.1"/>
    <property type="molecule type" value="Genomic_DNA"/>
</dbReference>
<evidence type="ECO:0000256" key="1">
    <source>
        <dbReference type="SAM" id="MobiDB-lite"/>
    </source>
</evidence>
<reference evidence="2" key="1">
    <citation type="journal article" date="2019" name="Sci. Rep.">
        <title>Draft genome of Tanacetum cinerariifolium, the natural source of mosquito coil.</title>
        <authorList>
            <person name="Yamashiro T."/>
            <person name="Shiraishi A."/>
            <person name="Satake H."/>
            <person name="Nakayama K."/>
        </authorList>
    </citation>
    <scope>NUCLEOTIDE SEQUENCE</scope>
</reference>
<feature type="non-terminal residue" evidence="2">
    <location>
        <position position="1"/>
    </location>
</feature>
<feature type="region of interest" description="Disordered" evidence="1">
    <location>
        <begin position="1"/>
        <end position="33"/>
    </location>
</feature>
<protein>
    <submittedName>
        <fullName evidence="2">Uncharacterized protein</fullName>
    </submittedName>
</protein>
<feature type="compositionally biased region" description="Basic and acidic residues" evidence="1">
    <location>
        <begin position="69"/>
        <end position="78"/>
    </location>
</feature>